<gene>
    <name evidence="7" type="ORF">PUNSTDRAFT_108074</name>
</gene>
<dbReference type="OrthoDB" id="2019572at2759"/>
<feature type="signal peptide" evidence="4">
    <location>
        <begin position="1"/>
        <end position="19"/>
    </location>
</feature>
<evidence type="ECO:0000256" key="4">
    <source>
        <dbReference type="SAM" id="SignalP"/>
    </source>
</evidence>
<dbReference type="GeneID" id="18876136"/>
<keyword evidence="3" id="KW-1133">Transmembrane helix</keyword>
<evidence type="ECO:0000256" key="1">
    <source>
        <dbReference type="ARBA" id="ARBA00022729"/>
    </source>
</evidence>
<evidence type="ECO:0000259" key="6">
    <source>
        <dbReference type="Pfam" id="PF09118"/>
    </source>
</evidence>
<evidence type="ECO:0008006" key="9">
    <source>
        <dbReference type="Google" id="ProtNLM"/>
    </source>
</evidence>
<dbReference type="InterPro" id="IPR011043">
    <property type="entry name" value="Gal_Oxase/kelch_b-propeller"/>
</dbReference>
<evidence type="ECO:0000256" key="2">
    <source>
        <dbReference type="SAM" id="MobiDB-lite"/>
    </source>
</evidence>
<dbReference type="PANTHER" id="PTHR32208">
    <property type="entry name" value="SECRETED PROTEIN-RELATED"/>
    <property type="match status" value="1"/>
</dbReference>
<keyword evidence="3" id="KW-0472">Membrane</keyword>
<feature type="transmembrane region" description="Helical" evidence="3">
    <location>
        <begin position="669"/>
        <end position="691"/>
    </location>
</feature>
<feature type="chain" id="PRO_5004443831" description="DUF1929-domain-containing protein" evidence="4">
    <location>
        <begin position="20"/>
        <end position="790"/>
    </location>
</feature>
<keyword evidence="3" id="KW-0812">Transmembrane</keyword>
<evidence type="ECO:0000259" key="5">
    <source>
        <dbReference type="Pfam" id="PF07250"/>
    </source>
</evidence>
<feature type="domain" description="Glyoxal oxidase N-terminal" evidence="5">
    <location>
        <begin position="218"/>
        <end position="496"/>
    </location>
</feature>
<dbReference type="InterPro" id="IPR013783">
    <property type="entry name" value="Ig-like_fold"/>
</dbReference>
<feature type="domain" description="Galactose oxidase-like Early set" evidence="6">
    <location>
        <begin position="502"/>
        <end position="610"/>
    </location>
</feature>
<proteinExistence type="predicted"/>
<dbReference type="AlphaFoldDB" id="R7S4R1"/>
<keyword evidence="8" id="KW-1185">Reference proteome</keyword>
<reference evidence="8" key="1">
    <citation type="journal article" date="2012" name="Science">
        <title>The Paleozoic origin of enzymatic lignin decomposition reconstructed from 31 fungal genomes.</title>
        <authorList>
            <person name="Floudas D."/>
            <person name="Binder M."/>
            <person name="Riley R."/>
            <person name="Barry K."/>
            <person name="Blanchette R.A."/>
            <person name="Henrissat B."/>
            <person name="Martinez A.T."/>
            <person name="Otillar R."/>
            <person name="Spatafora J.W."/>
            <person name="Yadav J.S."/>
            <person name="Aerts A."/>
            <person name="Benoit I."/>
            <person name="Boyd A."/>
            <person name="Carlson A."/>
            <person name="Copeland A."/>
            <person name="Coutinho P.M."/>
            <person name="de Vries R.P."/>
            <person name="Ferreira P."/>
            <person name="Findley K."/>
            <person name="Foster B."/>
            <person name="Gaskell J."/>
            <person name="Glotzer D."/>
            <person name="Gorecki P."/>
            <person name="Heitman J."/>
            <person name="Hesse C."/>
            <person name="Hori C."/>
            <person name="Igarashi K."/>
            <person name="Jurgens J.A."/>
            <person name="Kallen N."/>
            <person name="Kersten P."/>
            <person name="Kohler A."/>
            <person name="Kuees U."/>
            <person name="Kumar T.K.A."/>
            <person name="Kuo A."/>
            <person name="LaButti K."/>
            <person name="Larrondo L.F."/>
            <person name="Lindquist E."/>
            <person name="Ling A."/>
            <person name="Lombard V."/>
            <person name="Lucas S."/>
            <person name="Lundell T."/>
            <person name="Martin R."/>
            <person name="McLaughlin D.J."/>
            <person name="Morgenstern I."/>
            <person name="Morin E."/>
            <person name="Murat C."/>
            <person name="Nagy L.G."/>
            <person name="Nolan M."/>
            <person name="Ohm R.A."/>
            <person name="Patyshakuliyeva A."/>
            <person name="Rokas A."/>
            <person name="Ruiz-Duenas F.J."/>
            <person name="Sabat G."/>
            <person name="Salamov A."/>
            <person name="Samejima M."/>
            <person name="Schmutz J."/>
            <person name="Slot J.C."/>
            <person name="St John F."/>
            <person name="Stenlid J."/>
            <person name="Sun H."/>
            <person name="Sun S."/>
            <person name="Syed K."/>
            <person name="Tsang A."/>
            <person name="Wiebenga A."/>
            <person name="Young D."/>
            <person name="Pisabarro A."/>
            <person name="Eastwood D.C."/>
            <person name="Martin F."/>
            <person name="Cullen D."/>
            <person name="Grigoriev I.V."/>
            <person name="Hibbett D.S."/>
        </authorList>
    </citation>
    <scope>NUCLEOTIDE SEQUENCE [LARGE SCALE GENOMIC DNA]</scope>
    <source>
        <strain evidence="8">HHB-11173 SS5</strain>
    </source>
</reference>
<keyword evidence="1 4" id="KW-0732">Signal</keyword>
<dbReference type="SUPFAM" id="SSF81296">
    <property type="entry name" value="E set domains"/>
    <property type="match status" value="1"/>
</dbReference>
<dbReference type="EMBL" id="JH687553">
    <property type="protein sequence ID" value="EIN04797.1"/>
    <property type="molecule type" value="Genomic_DNA"/>
</dbReference>
<dbReference type="Pfam" id="PF09118">
    <property type="entry name" value="GO-like_E_set"/>
    <property type="match status" value="1"/>
</dbReference>
<dbReference type="HOGENOM" id="CLU_009630_3_0_1"/>
<sequence length="790" mass="82659">MLGRGVFLALQLWLGSAVAADSLAGTFADGGNTLVSAMMMFLGNDEKVYILDKVEGNAEEINGHPAWAAVWDINTRQATSMDVLTNAFCASGMHLPNGSFATFGGNGAISPGGNLGSDPYPGNFSAFYDSTYKDFDGTKSIRILNPCSSSTISADPSVLAQNASCGWYDDPSVLSMQGQRWYSTAEPLADGSVVIIGGFVNGGYVNRNYPNVDPTNEGGAANPTFEFYPSRNEPAAQMDFMTKTSGLNAYAHAYLMPSGKMLVQANYSTILWDYNENIETPLPDMPGQVIRVYPASGAVAMLPLTPANNYTPSVLFCGGSDMPDFSWGDYSWPYVDTWLVPASKDCQRITPEQADGTFNTSVQYEQDDDMVEGRTMGQFIILPTGKLMVFNGGINGTAGYSTRTLTTLTYGAMPYGMSLASGPIGTPAMYDPDAAPGQRWSNEGFDTSNIPRLYHSTALLLPDASVLIAGSNPNVDVNTSTVFPTTYKAEIFYPPYFASPTRPQPQGVPTSLSYGGPSFDITLPASSYSGDANDAASNTTVVLARPGWTTHAMNMGQRHLQLNNTYTVNSNGSITLHVSQVPPNPNLLTPGPALFFVNVHGVPSNGTFVIVGSGNIEQQPTAAQAELPASVRLDGVSGSGDGSSSSGPSSSGSSGDKGSTSGTSHTGAIAGGVIAGVAALAIAAIAGVLIARRRRAARMAALVPPSYANGAPEPKAGVYGRAGSGHDSSSFIPLQQYGGASPSQAAFHESKDDETASGTSRPWVQSGYGTPSPSASTGTFSPYNDGPRGL</sequence>
<dbReference type="InterPro" id="IPR009880">
    <property type="entry name" value="Glyoxal_oxidase_N"/>
</dbReference>
<dbReference type="Gene3D" id="2.60.40.10">
    <property type="entry name" value="Immunoglobulins"/>
    <property type="match status" value="1"/>
</dbReference>
<dbReference type="InterPro" id="IPR037293">
    <property type="entry name" value="Gal_Oxidase_central_sf"/>
</dbReference>
<dbReference type="Gene3D" id="2.130.10.80">
    <property type="entry name" value="Galactose oxidase/kelch, beta-propeller"/>
    <property type="match status" value="1"/>
</dbReference>
<dbReference type="Proteomes" id="UP000054196">
    <property type="component" value="Unassembled WGS sequence"/>
</dbReference>
<feature type="region of interest" description="Disordered" evidence="2">
    <location>
        <begin position="632"/>
        <end position="663"/>
    </location>
</feature>
<dbReference type="InterPro" id="IPR014756">
    <property type="entry name" value="Ig_E-set"/>
</dbReference>
<evidence type="ECO:0000256" key="3">
    <source>
        <dbReference type="SAM" id="Phobius"/>
    </source>
</evidence>
<dbReference type="Pfam" id="PF07250">
    <property type="entry name" value="Glyoxal_oxid_N"/>
    <property type="match status" value="1"/>
</dbReference>
<dbReference type="RefSeq" id="XP_007388190.1">
    <property type="nucleotide sequence ID" value="XM_007388128.1"/>
</dbReference>
<feature type="compositionally biased region" description="Polar residues" evidence="2">
    <location>
        <begin position="756"/>
        <end position="782"/>
    </location>
</feature>
<dbReference type="CDD" id="cd02851">
    <property type="entry name" value="E_set_GO_C"/>
    <property type="match status" value="1"/>
</dbReference>
<feature type="region of interest" description="Disordered" evidence="2">
    <location>
        <begin position="718"/>
        <end position="790"/>
    </location>
</feature>
<dbReference type="PANTHER" id="PTHR32208:SF21">
    <property type="entry name" value="LOW QUALITY PROTEIN: ALDEHYDE OXIDASE GLOX-LIKE"/>
    <property type="match status" value="1"/>
</dbReference>
<dbReference type="SUPFAM" id="SSF50965">
    <property type="entry name" value="Galactose oxidase, central domain"/>
    <property type="match status" value="1"/>
</dbReference>
<evidence type="ECO:0000313" key="8">
    <source>
        <dbReference type="Proteomes" id="UP000054196"/>
    </source>
</evidence>
<dbReference type="KEGG" id="psq:PUNSTDRAFT_108074"/>
<feature type="compositionally biased region" description="Low complexity" evidence="2">
    <location>
        <begin position="642"/>
        <end position="663"/>
    </location>
</feature>
<dbReference type="InterPro" id="IPR015202">
    <property type="entry name" value="GO-like_E_set"/>
</dbReference>
<dbReference type="eggNOG" id="ENOG502SIIJ">
    <property type="taxonomic scope" value="Eukaryota"/>
</dbReference>
<evidence type="ECO:0000313" key="7">
    <source>
        <dbReference type="EMBL" id="EIN04797.1"/>
    </source>
</evidence>
<name>R7S4R1_PUNST</name>
<protein>
    <recommendedName>
        <fullName evidence="9">DUF1929-domain-containing protein</fullName>
    </recommendedName>
</protein>
<organism evidence="7 8">
    <name type="scientific">Punctularia strigosozonata (strain HHB-11173)</name>
    <name type="common">White-rot fungus</name>
    <dbReference type="NCBI Taxonomy" id="741275"/>
    <lineage>
        <taxon>Eukaryota</taxon>
        <taxon>Fungi</taxon>
        <taxon>Dikarya</taxon>
        <taxon>Basidiomycota</taxon>
        <taxon>Agaricomycotina</taxon>
        <taxon>Agaricomycetes</taxon>
        <taxon>Corticiales</taxon>
        <taxon>Punctulariaceae</taxon>
        <taxon>Punctularia</taxon>
    </lineage>
</organism>
<accession>R7S4R1</accession>